<keyword evidence="2" id="KW-1185">Reference proteome</keyword>
<comment type="caution">
    <text evidence="1">The sequence shown here is derived from an EMBL/GenBank/DDBJ whole genome shotgun (WGS) entry which is preliminary data.</text>
</comment>
<sequence>MDEIYIYDISGVISDIFSDNEAVIKFKKGGKDQSALIQKNNFYHNGRVIPKNERWDNYITVGMPVKFNAQKSNCAEYSYCDWCATMCWSCASNLLNKITIKSGFGHMSGQVIDINNRRGILNTFNATGQSLRTLFIAKNVYIDEQKFTGKLLQEVLDIHDYVSFDALPCISEGNDEVCEWFATIVYKGKRPNLVNSIMSIEEKTRLNDGLYKFWKSVYDSSIIKEDLNDPQLNFLNSDFKIQCYNFIQQHINNPDTLFVNGKGIIMDIVNDEFGVILGEFRNNLFQTIIFHRQNVFLNKVSLKTSNLAEILCPGDPIKFIAVGAPSGFLSDWIAVQICVTLNQLGELPM</sequence>
<reference evidence="1" key="2">
    <citation type="submission" date="2023-03" db="EMBL/GenBank/DDBJ databases">
        <authorList>
            <person name="Inwood S.N."/>
            <person name="Skelly J.G."/>
            <person name="Guhlin J."/>
            <person name="Harrop T.W.R."/>
            <person name="Goldson S.G."/>
            <person name="Dearden P.K."/>
        </authorList>
    </citation>
    <scope>NUCLEOTIDE SEQUENCE</scope>
    <source>
        <strain evidence="1">Lincoln</strain>
        <tissue evidence="1">Whole body</tissue>
    </source>
</reference>
<gene>
    <name evidence="1" type="ORF">PV327_004140</name>
</gene>
<evidence type="ECO:0000313" key="1">
    <source>
        <dbReference type="EMBL" id="KAK0166648.1"/>
    </source>
</evidence>
<reference evidence="1" key="1">
    <citation type="journal article" date="2023" name="bioRxiv">
        <title>Scaffold-level genome assemblies of two parasitoid biocontrol wasps reveal the parthenogenesis mechanism and an associated novel virus.</title>
        <authorList>
            <person name="Inwood S."/>
            <person name="Skelly J."/>
            <person name="Guhlin J."/>
            <person name="Harrop T."/>
            <person name="Goldson S."/>
            <person name="Dearden P."/>
        </authorList>
    </citation>
    <scope>NUCLEOTIDE SEQUENCE</scope>
    <source>
        <strain evidence="1">Lincoln</strain>
        <tissue evidence="1">Whole body</tissue>
    </source>
</reference>
<dbReference type="Proteomes" id="UP001168972">
    <property type="component" value="Unassembled WGS sequence"/>
</dbReference>
<evidence type="ECO:0000313" key="2">
    <source>
        <dbReference type="Proteomes" id="UP001168972"/>
    </source>
</evidence>
<dbReference type="EMBL" id="JAQQBR010001832">
    <property type="protein sequence ID" value="KAK0166648.1"/>
    <property type="molecule type" value="Genomic_DNA"/>
</dbReference>
<dbReference type="AlphaFoldDB" id="A0AA39FBX8"/>
<accession>A0AA39FBX8</accession>
<name>A0AA39FBX8_MICHY</name>
<protein>
    <submittedName>
        <fullName evidence="1">Uncharacterized protein</fullName>
    </submittedName>
</protein>
<organism evidence="1 2">
    <name type="scientific">Microctonus hyperodae</name>
    <name type="common">Parasitoid wasp</name>
    <dbReference type="NCBI Taxonomy" id="165561"/>
    <lineage>
        <taxon>Eukaryota</taxon>
        <taxon>Metazoa</taxon>
        <taxon>Ecdysozoa</taxon>
        <taxon>Arthropoda</taxon>
        <taxon>Hexapoda</taxon>
        <taxon>Insecta</taxon>
        <taxon>Pterygota</taxon>
        <taxon>Neoptera</taxon>
        <taxon>Endopterygota</taxon>
        <taxon>Hymenoptera</taxon>
        <taxon>Apocrita</taxon>
        <taxon>Ichneumonoidea</taxon>
        <taxon>Braconidae</taxon>
        <taxon>Euphorinae</taxon>
        <taxon>Microctonus</taxon>
    </lineage>
</organism>
<proteinExistence type="predicted"/>